<feature type="domain" description="UspA" evidence="3">
    <location>
        <begin position="4"/>
        <end position="55"/>
    </location>
</feature>
<dbReference type="Gene3D" id="3.40.50.620">
    <property type="entry name" value="HUPs"/>
    <property type="match status" value="1"/>
</dbReference>
<keyword evidence="5" id="KW-1185">Reference proteome</keyword>
<dbReference type="Proteomes" id="UP001139104">
    <property type="component" value="Unassembled WGS sequence"/>
</dbReference>
<feature type="compositionally biased region" description="Polar residues" evidence="2">
    <location>
        <begin position="72"/>
        <end position="86"/>
    </location>
</feature>
<dbReference type="Pfam" id="PF00582">
    <property type="entry name" value="Usp"/>
    <property type="match status" value="1"/>
</dbReference>
<sequence>MTVHETGGGPILAIAAAQACDLIVMGSHGRCGFVTLALGGVTEKVLADATVPVLLTTTAQDLLRGSREDSEIASNHSSTGRFFVSS</sequence>
<evidence type="ECO:0000259" key="3">
    <source>
        <dbReference type="Pfam" id="PF00582"/>
    </source>
</evidence>
<dbReference type="InterPro" id="IPR006015">
    <property type="entry name" value="Universal_stress_UspA"/>
</dbReference>
<dbReference type="RefSeq" id="WP_272884910.1">
    <property type="nucleotide sequence ID" value="NZ_JAIVFK010000012.1"/>
</dbReference>
<comment type="caution">
    <text evidence="4">The sequence shown here is derived from an EMBL/GenBank/DDBJ whole genome shotgun (WGS) entry which is preliminary data.</text>
</comment>
<name>A0ABS9Z644_9HYPH</name>
<proteinExistence type="inferred from homology"/>
<dbReference type="SUPFAM" id="SSF52402">
    <property type="entry name" value="Adenine nucleotide alpha hydrolases-like"/>
    <property type="match status" value="1"/>
</dbReference>
<gene>
    <name evidence="4" type="ORF">K2U94_09860</name>
</gene>
<organism evidence="4 5">
    <name type="scientific">Candidatus Rhodoblastus alkanivorans</name>
    <dbReference type="NCBI Taxonomy" id="2954117"/>
    <lineage>
        <taxon>Bacteria</taxon>
        <taxon>Pseudomonadati</taxon>
        <taxon>Pseudomonadota</taxon>
        <taxon>Alphaproteobacteria</taxon>
        <taxon>Hyphomicrobiales</taxon>
        <taxon>Rhodoblastaceae</taxon>
        <taxon>Rhodoblastus</taxon>
    </lineage>
</organism>
<reference evidence="4" key="1">
    <citation type="journal article" date="2022" name="ISME J.">
        <title>Identification of active gaseous-alkane degraders at natural gas seeps.</title>
        <authorList>
            <person name="Farhan Ul Haque M."/>
            <person name="Hernandez M."/>
            <person name="Crombie A.T."/>
            <person name="Murrell J.C."/>
        </authorList>
    </citation>
    <scope>NUCLEOTIDE SEQUENCE</scope>
    <source>
        <strain evidence="4">PC2</strain>
    </source>
</reference>
<comment type="similarity">
    <text evidence="1">Belongs to the universal stress protein A family.</text>
</comment>
<dbReference type="EMBL" id="JAIVFP010000001">
    <property type="protein sequence ID" value="MCI4683067.1"/>
    <property type="molecule type" value="Genomic_DNA"/>
</dbReference>
<dbReference type="InterPro" id="IPR014729">
    <property type="entry name" value="Rossmann-like_a/b/a_fold"/>
</dbReference>
<protein>
    <submittedName>
        <fullName evidence="4">Universal stress protein</fullName>
    </submittedName>
</protein>
<dbReference type="InterPro" id="IPR006016">
    <property type="entry name" value="UspA"/>
</dbReference>
<dbReference type="CDD" id="cd00293">
    <property type="entry name" value="USP-like"/>
    <property type="match status" value="1"/>
</dbReference>
<evidence type="ECO:0000256" key="1">
    <source>
        <dbReference type="ARBA" id="ARBA00008791"/>
    </source>
</evidence>
<feature type="region of interest" description="Disordered" evidence="2">
    <location>
        <begin position="66"/>
        <end position="86"/>
    </location>
</feature>
<evidence type="ECO:0000313" key="4">
    <source>
        <dbReference type="EMBL" id="MCI4683067.1"/>
    </source>
</evidence>
<accession>A0ABS9Z644</accession>
<dbReference type="PRINTS" id="PR01438">
    <property type="entry name" value="UNVRSLSTRESS"/>
</dbReference>
<evidence type="ECO:0000313" key="5">
    <source>
        <dbReference type="Proteomes" id="UP001139104"/>
    </source>
</evidence>
<evidence type="ECO:0000256" key="2">
    <source>
        <dbReference type="SAM" id="MobiDB-lite"/>
    </source>
</evidence>